<name>A0A4Y9S7C6_9BURK</name>
<dbReference type="Proteomes" id="UP000298438">
    <property type="component" value="Unassembled WGS sequence"/>
</dbReference>
<dbReference type="RefSeq" id="WP_135208297.1">
    <property type="nucleotide sequence ID" value="NZ_SPVF01000212.1"/>
</dbReference>
<dbReference type="EMBL" id="SPVF01000212">
    <property type="protein sequence ID" value="TFW16397.1"/>
    <property type="molecule type" value="Genomic_DNA"/>
</dbReference>
<gene>
    <name evidence="1" type="ORF">E4L96_16420</name>
</gene>
<sequence>MTSQFTTMAARFGAAICFSAIGVTGCATLDNLERESIAQVPSLDDAMLCRHYLSMYDDVPTRYGNAVEAELVKRKLDDAACREHAPSPLAGAIAAGALTAAAAR</sequence>
<organism evidence="1 2">
    <name type="scientific">Zemynaea arenosa</name>
    <dbReference type="NCBI Taxonomy" id="2561931"/>
    <lineage>
        <taxon>Bacteria</taxon>
        <taxon>Pseudomonadati</taxon>
        <taxon>Pseudomonadota</taxon>
        <taxon>Betaproteobacteria</taxon>
        <taxon>Burkholderiales</taxon>
        <taxon>Oxalobacteraceae</taxon>
        <taxon>Telluria group</taxon>
        <taxon>Zemynaea</taxon>
    </lineage>
</organism>
<feature type="non-terminal residue" evidence="1">
    <location>
        <position position="104"/>
    </location>
</feature>
<keyword evidence="2" id="KW-1185">Reference proteome</keyword>
<evidence type="ECO:0000313" key="2">
    <source>
        <dbReference type="Proteomes" id="UP000298438"/>
    </source>
</evidence>
<dbReference type="AlphaFoldDB" id="A0A4Y9S7C6"/>
<protein>
    <submittedName>
        <fullName evidence="1">Uncharacterized protein</fullName>
    </submittedName>
</protein>
<proteinExistence type="predicted"/>
<comment type="caution">
    <text evidence="1">The sequence shown here is derived from an EMBL/GenBank/DDBJ whole genome shotgun (WGS) entry which is preliminary data.</text>
</comment>
<evidence type="ECO:0000313" key="1">
    <source>
        <dbReference type="EMBL" id="TFW16397.1"/>
    </source>
</evidence>
<accession>A0A4Y9S7C6</accession>
<reference evidence="1 2" key="1">
    <citation type="submission" date="2019-03" db="EMBL/GenBank/DDBJ databases">
        <title>Draft Genome Sequence of Massilia arenosa sp. nov., a Novel Massilia Species Isolated from a Sandy-loam Maize Soil.</title>
        <authorList>
            <person name="Raths R."/>
            <person name="Peta V."/>
            <person name="Bucking H."/>
        </authorList>
    </citation>
    <scope>NUCLEOTIDE SEQUENCE [LARGE SCALE GENOMIC DNA]</scope>
    <source>
        <strain evidence="1 2">MC02</strain>
    </source>
</reference>